<dbReference type="RefSeq" id="WP_344955532.1">
    <property type="nucleotide sequence ID" value="NZ_BAAAZG010000051.1"/>
</dbReference>
<protein>
    <recommendedName>
        <fullName evidence="6">Transcription antitermination protein NusB</fullName>
    </recommendedName>
    <alternativeName>
        <fullName evidence="6">Antitermination factor NusB</fullName>
    </alternativeName>
</protein>
<dbReference type="PANTHER" id="PTHR11078:SF3">
    <property type="entry name" value="ANTITERMINATION NUSB DOMAIN-CONTAINING PROTEIN"/>
    <property type="match status" value="1"/>
</dbReference>
<dbReference type="Pfam" id="PF01029">
    <property type="entry name" value="NusB"/>
    <property type="match status" value="1"/>
</dbReference>
<gene>
    <name evidence="6 8" type="primary">nusB</name>
    <name evidence="8" type="ORF">GCM10022214_66480</name>
</gene>
<keyword evidence="3 6" id="KW-0694">RNA-binding</keyword>
<keyword evidence="5 6" id="KW-0804">Transcription</keyword>
<keyword evidence="4 6" id="KW-0805">Transcription regulation</keyword>
<evidence type="ECO:0000259" key="7">
    <source>
        <dbReference type="Pfam" id="PF01029"/>
    </source>
</evidence>
<dbReference type="InterPro" id="IPR011605">
    <property type="entry name" value="NusB_fam"/>
</dbReference>
<dbReference type="EMBL" id="BAAAZG010000051">
    <property type="protein sequence ID" value="GAA4094526.1"/>
    <property type="molecule type" value="Genomic_DNA"/>
</dbReference>
<dbReference type="NCBIfam" id="TIGR01951">
    <property type="entry name" value="nusB"/>
    <property type="match status" value="1"/>
</dbReference>
<keyword evidence="2 6" id="KW-0889">Transcription antitermination</keyword>
<evidence type="ECO:0000256" key="3">
    <source>
        <dbReference type="ARBA" id="ARBA00022884"/>
    </source>
</evidence>
<proteinExistence type="inferred from homology"/>
<comment type="caution">
    <text evidence="8">The sequence shown here is derived from an EMBL/GenBank/DDBJ whole genome shotgun (WGS) entry which is preliminary data.</text>
</comment>
<evidence type="ECO:0000313" key="9">
    <source>
        <dbReference type="Proteomes" id="UP001500683"/>
    </source>
</evidence>
<evidence type="ECO:0000256" key="2">
    <source>
        <dbReference type="ARBA" id="ARBA00022814"/>
    </source>
</evidence>
<accession>A0ABP7WQX4</accession>
<dbReference type="InterPro" id="IPR006027">
    <property type="entry name" value="NusB_RsmB_TIM44"/>
</dbReference>
<reference evidence="9" key="1">
    <citation type="journal article" date="2019" name="Int. J. Syst. Evol. Microbiol.">
        <title>The Global Catalogue of Microorganisms (GCM) 10K type strain sequencing project: providing services to taxonomists for standard genome sequencing and annotation.</title>
        <authorList>
            <consortium name="The Broad Institute Genomics Platform"/>
            <consortium name="The Broad Institute Genome Sequencing Center for Infectious Disease"/>
            <person name="Wu L."/>
            <person name="Ma J."/>
        </authorList>
    </citation>
    <scope>NUCLEOTIDE SEQUENCE [LARGE SCALE GENOMIC DNA]</scope>
    <source>
        <strain evidence="9">JCM 16702</strain>
    </source>
</reference>
<evidence type="ECO:0000256" key="4">
    <source>
        <dbReference type="ARBA" id="ARBA00023015"/>
    </source>
</evidence>
<dbReference type="HAMAP" id="MF_00073">
    <property type="entry name" value="NusB"/>
    <property type="match status" value="1"/>
</dbReference>
<evidence type="ECO:0000256" key="1">
    <source>
        <dbReference type="ARBA" id="ARBA00005952"/>
    </source>
</evidence>
<name>A0ABP7WQX4_9ACTN</name>
<dbReference type="InterPro" id="IPR035926">
    <property type="entry name" value="NusB-like_sf"/>
</dbReference>
<evidence type="ECO:0000256" key="5">
    <source>
        <dbReference type="ARBA" id="ARBA00023163"/>
    </source>
</evidence>
<comment type="function">
    <text evidence="6">Involved in transcription antitermination. Required for transcription of ribosomal RNA (rRNA) genes. Binds specifically to the boxA antiterminator sequence of the ribosomal RNA (rrn) operons.</text>
</comment>
<evidence type="ECO:0000313" key="8">
    <source>
        <dbReference type="EMBL" id="GAA4094526.1"/>
    </source>
</evidence>
<dbReference type="Gene3D" id="1.10.940.10">
    <property type="entry name" value="NusB-like"/>
    <property type="match status" value="1"/>
</dbReference>
<dbReference type="Proteomes" id="UP001500683">
    <property type="component" value="Unassembled WGS sequence"/>
</dbReference>
<feature type="domain" description="NusB/RsmB/TIM44" evidence="7">
    <location>
        <begin position="6"/>
        <end position="131"/>
    </location>
</feature>
<dbReference type="SUPFAM" id="SSF48013">
    <property type="entry name" value="NusB-like"/>
    <property type="match status" value="1"/>
</dbReference>
<keyword evidence="9" id="KW-1185">Reference proteome</keyword>
<comment type="similarity">
    <text evidence="1 6">Belongs to the NusB family.</text>
</comment>
<evidence type="ECO:0000256" key="6">
    <source>
        <dbReference type="HAMAP-Rule" id="MF_00073"/>
    </source>
</evidence>
<dbReference type="PANTHER" id="PTHR11078">
    <property type="entry name" value="N UTILIZATION SUBSTANCE PROTEIN B-RELATED"/>
    <property type="match status" value="1"/>
</dbReference>
<sequence length="138" mass="15438">MSARTKARKLALDILFAAELREERPTDVLGARGRPNQDELAEYGHAVRLIEGVQEHRERIDELLSTYATGWTLDRMPAVDRNILRMGAFELLWVDDVPDGVAVSEAVALATELSTEESPRFVNGLLSRLQRLKPSLAL</sequence>
<organism evidence="8 9">
    <name type="scientific">Actinomadura miaoliensis</name>
    <dbReference type="NCBI Taxonomy" id="430685"/>
    <lineage>
        <taxon>Bacteria</taxon>
        <taxon>Bacillati</taxon>
        <taxon>Actinomycetota</taxon>
        <taxon>Actinomycetes</taxon>
        <taxon>Streptosporangiales</taxon>
        <taxon>Thermomonosporaceae</taxon>
        <taxon>Actinomadura</taxon>
    </lineage>
</organism>